<evidence type="ECO:0000256" key="1">
    <source>
        <dbReference type="ARBA" id="ARBA00022500"/>
    </source>
</evidence>
<keyword evidence="6" id="KW-0812">Transmembrane</keyword>
<dbReference type="PRINTS" id="PR00260">
    <property type="entry name" value="CHEMTRNSDUCR"/>
</dbReference>
<evidence type="ECO:0000256" key="6">
    <source>
        <dbReference type="SAM" id="Phobius"/>
    </source>
</evidence>
<reference evidence="9" key="1">
    <citation type="journal article" date="2019" name="Int. J. Syst. Evol. Microbiol.">
        <title>The Global Catalogue of Microorganisms (GCM) 10K type strain sequencing project: providing services to taxonomists for standard genome sequencing and annotation.</title>
        <authorList>
            <consortium name="The Broad Institute Genomics Platform"/>
            <consortium name="The Broad Institute Genome Sequencing Center for Infectious Disease"/>
            <person name="Wu L."/>
            <person name="Ma J."/>
        </authorList>
    </citation>
    <scope>NUCLEOTIDE SEQUENCE [LARGE SCALE GENOMIC DNA]</scope>
    <source>
        <strain evidence="9">JCM 19134</strain>
    </source>
</reference>
<keyword evidence="2 4" id="KW-0807">Transducer</keyword>
<evidence type="ECO:0000313" key="9">
    <source>
        <dbReference type="Proteomes" id="UP001409585"/>
    </source>
</evidence>
<dbReference type="EMBL" id="BAABLX010000078">
    <property type="protein sequence ID" value="GAA4959751.1"/>
    <property type="molecule type" value="Genomic_DNA"/>
</dbReference>
<comment type="caution">
    <text evidence="8">The sequence shown here is derived from an EMBL/GenBank/DDBJ whole genome shotgun (WGS) entry which is preliminary data.</text>
</comment>
<feature type="compositionally biased region" description="Polar residues" evidence="5">
    <location>
        <begin position="646"/>
        <end position="661"/>
    </location>
</feature>
<dbReference type="AlphaFoldDB" id="A0AAV3U8Z0"/>
<dbReference type="SMART" id="SM00283">
    <property type="entry name" value="MA"/>
    <property type="match status" value="1"/>
</dbReference>
<dbReference type="InterPro" id="IPR004090">
    <property type="entry name" value="Chemotax_Me-accpt_rcpt"/>
</dbReference>
<dbReference type="InterPro" id="IPR024478">
    <property type="entry name" value="HlyB_4HB_MCP"/>
</dbReference>
<evidence type="ECO:0000256" key="3">
    <source>
        <dbReference type="ARBA" id="ARBA00029447"/>
    </source>
</evidence>
<dbReference type="GO" id="GO:0006935">
    <property type="term" value="P:chemotaxis"/>
    <property type="evidence" value="ECO:0007669"/>
    <property type="project" value="UniProtKB-KW"/>
</dbReference>
<feature type="transmembrane region" description="Helical" evidence="6">
    <location>
        <begin position="326"/>
        <end position="350"/>
    </location>
</feature>
<dbReference type="PANTHER" id="PTHR43531:SF11">
    <property type="entry name" value="METHYL-ACCEPTING CHEMOTAXIS PROTEIN 3"/>
    <property type="match status" value="1"/>
</dbReference>
<keyword evidence="1" id="KW-0145">Chemotaxis</keyword>
<accession>A0AAV3U8Z0</accession>
<protein>
    <submittedName>
        <fullName evidence="8">MCP four helix bundle domain-containing protein</fullName>
    </submittedName>
</protein>
<keyword evidence="9" id="KW-1185">Reference proteome</keyword>
<feature type="compositionally biased region" description="Acidic residues" evidence="5">
    <location>
        <begin position="664"/>
        <end position="685"/>
    </location>
</feature>
<sequence>MNRFGFKALMSVAFVVIFAMLALTNYIGLASLADINTRVADIVDGSVQRAQLAARIRQDLLYISRAELDILLAKEGGEREQYAQQIETTKQQLTDKTADLRQRIDPENKAELDQFTRVWQEYLEVDEEIQRLTALDSNTRAQTISRLEANPVAEELRSLLDELRTTINADISKSSSVAGVRNLVGSLDIIANIESGFSRVQQNEKNILLAITIDEVERYNKVIQSDLLSLTATVNQLVGQLNGQSQERTEALRITLATYIELNEKIRTARLENTNGVAFGLSRDESKRLLERAEALLQNIVQYNEARMDSTAVDSSAIYSETKSRLLLSFGVAVLLIAACAYLLVIRIGVIGRITARIGRGDLTGEFDAGASNSDVYGVLRNMNTNLKGIVAEIVEAANSVSMGSAQTSVTGRQIAQGATEQAASLEEISSSMEEMASNIAHSAENAEQTEKIAQFAANNAEVTGQAVDEAVAAMKDIADKIGIIEEISRQTNLLALNAAIEAARAGEHGKGFTVVAAEVRKLAERSQFAAGEIVTQAKRSLEVSEQAGSMLAKLLPDIQKTSELVQEISASAREQDAGATEINKALQQLDQVVQQSAASAEEMSSTAEELSAQAEQLQTTVSFFKVNDQAKGKQHTSKRGGNHNSGGSDTAKGQSASATNMAGDDDERGVDINLDDDSTEFVRY</sequence>
<dbReference type="GO" id="GO:0004888">
    <property type="term" value="F:transmembrane signaling receptor activity"/>
    <property type="evidence" value="ECO:0007669"/>
    <property type="project" value="InterPro"/>
</dbReference>
<dbReference type="GO" id="GO:0005886">
    <property type="term" value="C:plasma membrane"/>
    <property type="evidence" value="ECO:0007669"/>
    <property type="project" value="TreeGrafter"/>
</dbReference>
<dbReference type="Pfam" id="PF12729">
    <property type="entry name" value="4HB_MCP_1"/>
    <property type="match status" value="1"/>
</dbReference>
<dbReference type="PANTHER" id="PTHR43531">
    <property type="entry name" value="PROTEIN ICFG"/>
    <property type="match status" value="1"/>
</dbReference>
<comment type="similarity">
    <text evidence="3">Belongs to the methyl-accepting chemotaxis (MCP) protein family.</text>
</comment>
<organism evidence="8 9">
    <name type="scientific">Halioxenophilus aromaticivorans</name>
    <dbReference type="NCBI Taxonomy" id="1306992"/>
    <lineage>
        <taxon>Bacteria</taxon>
        <taxon>Pseudomonadati</taxon>
        <taxon>Pseudomonadota</taxon>
        <taxon>Gammaproteobacteria</taxon>
        <taxon>Alteromonadales</taxon>
        <taxon>Alteromonadaceae</taxon>
        <taxon>Halioxenophilus</taxon>
    </lineage>
</organism>
<keyword evidence="6" id="KW-1133">Transmembrane helix</keyword>
<feature type="compositionally biased region" description="Basic residues" evidence="5">
    <location>
        <begin position="633"/>
        <end position="642"/>
    </location>
</feature>
<evidence type="ECO:0000259" key="7">
    <source>
        <dbReference type="PROSITE" id="PS50111"/>
    </source>
</evidence>
<evidence type="ECO:0000256" key="5">
    <source>
        <dbReference type="SAM" id="MobiDB-lite"/>
    </source>
</evidence>
<dbReference type="SUPFAM" id="SSF58104">
    <property type="entry name" value="Methyl-accepting chemotaxis protein (MCP) signaling domain"/>
    <property type="match status" value="1"/>
</dbReference>
<dbReference type="Pfam" id="PF00015">
    <property type="entry name" value="MCPsignal"/>
    <property type="match status" value="1"/>
</dbReference>
<dbReference type="InterPro" id="IPR004089">
    <property type="entry name" value="MCPsignal_dom"/>
</dbReference>
<dbReference type="InterPro" id="IPR051310">
    <property type="entry name" value="MCP_chemotaxis"/>
</dbReference>
<dbReference type="GO" id="GO:0007165">
    <property type="term" value="P:signal transduction"/>
    <property type="evidence" value="ECO:0007669"/>
    <property type="project" value="UniProtKB-KW"/>
</dbReference>
<dbReference type="Proteomes" id="UP001409585">
    <property type="component" value="Unassembled WGS sequence"/>
</dbReference>
<dbReference type="Gene3D" id="1.10.287.950">
    <property type="entry name" value="Methyl-accepting chemotaxis protein"/>
    <property type="match status" value="1"/>
</dbReference>
<keyword evidence="6" id="KW-0472">Membrane</keyword>
<feature type="domain" description="Methyl-accepting transducer" evidence="7">
    <location>
        <begin position="397"/>
        <end position="612"/>
    </location>
</feature>
<proteinExistence type="inferred from homology"/>
<feature type="region of interest" description="Disordered" evidence="5">
    <location>
        <begin position="629"/>
        <end position="685"/>
    </location>
</feature>
<dbReference type="PROSITE" id="PS50111">
    <property type="entry name" value="CHEMOTAXIS_TRANSDUC_2"/>
    <property type="match status" value="1"/>
</dbReference>
<dbReference type="RefSeq" id="WP_345427742.1">
    <property type="nucleotide sequence ID" value="NZ_AP031496.1"/>
</dbReference>
<evidence type="ECO:0000256" key="2">
    <source>
        <dbReference type="ARBA" id="ARBA00023224"/>
    </source>
</evidence>
<gene>
    <name evidence="8" type="ORF">GCM10025791_46120</name>
</gene>
<name>A0AAV3U8Z0_9ALTE</name>
<evidence type="ECO:0000256" key="4">
    <source>
        <dbReference type="PROSITE-ProRule" id="PRU00284"/>
    </source>
</evidence>
<evidence type="ECO:0000313" key="8">
    <source>
        <dbReference type="EMBL" id="GAA4959751.1"/>
    </source>
</evidence>